<dbReference type="PANTHER" id="PTHR11482">
    <property type="entry name" value="ARGININE/DIAMINOPIMELATE/ORNITHINE DECARBOXYLASE"/>
    <property type="match status" value="1"/>
</dbReference>
<dbReference type="GO" id="GO:0005737">
    <property type="term" value="C:cytoplasm"/>
    <property type="evidence" value="ECO:0007669"/>
    <property type="project" value="TreeGrafter"/>
</dbReference>
<dbReference type="InterPro" id="IPR009006">
    <property type="entry name" value="Ala_racemase/Decarboxylase_C"/>
</dbReference>
<evidence type="ECO:0000256" key="8">
    <source>
        <dbReference type="ARBA" id="ARBA00046672"/>
    </source>
</evidence>
<keyword evidence="4" id="KW-0620">Polyamine biosynthesis</keyword>
<feature type="domain" description="Orn/DAP/Arg decarboxylase 2 N-terminal" evidence="11">
    <location>
        <begin position="43"/>
        <end position="279"/>
    </location>
</feature>
<keyword evidence="3 10" id="KW-0663">Pyridoxal phosphate</keyword>
<sequence length="441" mass="48984">MKAGTGDGLKHRLIEGSSAREALSRRISKITCDESDPFFVADLGDVVRKHEIWQKNLPRVTPFYAVKCNDNPYVLKTLAALGTGFDCASYNEIDSVKKIGVSPKKIIYANPCKQMSHIRYARESGVDIMTFDSEDELEKIVKTHPEAKMVLRIATDDSQAVCRLSLKFGASLDKCMPILRRAKSLNIAVIGVSFHVGSGCRDPSTFMQAITDSRRVFDMGNELGFDMHLLDIGGGYPGTRDDLLKFEEIAEVINSALEKYFPPDPSLTVIAEPGRYYVASAFTLAVNVIAKKVAAAERDESNNQSEVNKQPYMYYVNDGVYGSFNCILYDHAVVKPLPQRKIAPGEKLYPASVWGPTCDGLDRIIEHCELPEMSVGEWMLFEDMGAYTVVGSCTFNGFRTPEVYYVFSKLPQRVIQSLHNSEPQTTVEAQDTSPLLTAVPL</sequence>
<proteinExistence type="inferred from homology"/>
<comment type="subunit">
    <text evidence="8">Homodimer. Only the dimer is catalytically active, as the active sites are constructed of residues from both monomers.</text>
</comment>
<accession>F9W568</accession>
<dbReference type="PANTHER" id="PTHR11482:SF6">
    <property type="entry name" value="ORNITHINE DECARBOXYLASE 1-RELATED"/>
    <property type="match status" value="1"/>
</dbReference>
<evidence type="ECO:0000256" key="10">
    <source>
        <dbReference type="PIRSR" id="PIRSR600183-50"/>
    </source>
</evidence>
<evidence type="ECO:0000256" key="7">
    <source>
        <dbReference type="ARBA" id="ARBA00034138"/>
    </source>
</evidence>
<dbReference type="PRINTS" id="PR01182">
    <property type="entry name" value="ORNDCRBXLASE"/>
</dbReference>
<dbReference type="VEuPathDB" id="TriTrypDB:TcIL3000_0_32090"/>
<feature type="active site" description="Proton donor" evidence="10">
    <location>
        <position position="358"/>
    </location>
</feature>
<dbReference type="GO" id="GO:0004586">
    <property type="term" value="F:ornithine decarboxylase activity"/>
    <property type="evidence" value="ECO:0007669"/>
    <property type="project" value="UniProtKB-EC"/>
</dbReference>
<evidence type="ECO:0000313" key="12">
    <source>
        <dbReference type="EMBL" id="CCD12316.1"/>
    </source>
</evidence>
<dbReference type="AlphaFoldDB" id="F9W568"/>
<dbReference type="InterPro" id="IPR002433">
    <property type="entry name" value="Orn_de-COase"/>
</dbReference>
<dbReference type="Proteomes" id="UP000000702">
    <property type="component" value="Unassembled WGS sequence"/>
</dbReference>
<dbReference type="InterPro" id="IPR029066">
    <property type="entry name" value="PLP-binding_barrel"/>
</dbReference>
<comment type="catalytic activity">
    <reaction evidence="9">
        <text>L-ornithine + H(+) = putrescine + CO2</text>
        <dbReference type="Rhea" id="RHEA:22964"/>
        <dbReference type="ChEBI" id="CHEBI:15378"/>
        <dbReference type="ChEBI" id="CHEBI:16526"/>
        <dbReference type="ChEBI" id="CHEBI:46911"/>
        <dbReference type="ChEBI" id="CHEBI:326268"/>
        <dbReference type="EC" id="4.1.1.17"/>
    </reaction>
</comment>
<dbReference type="SUPFAM" id="SSF50621">
    <property type="entry name" value="Alanine racemase C-terminal domain-like"/>
    <property type="match status" value="1"/>
</dbReference>
<dbReference type="PROSITE" id="PS00878">
    <property type="entry name" value="ODR_DC_2_1"/>
    <property type="match status" value="1"/>
</dbReference>
<dbReference type="PRINTS" id="PR01179">
    <property type="entry name" value="ODADCRBXLASE"/>
</dbReference>
<evidence type="ECO:0000256" key="9">
    <source>
        <dbReference type="ARBA" id="ARBA00049127"/>
    </source>
</evidence>
<comment type="caution">
    <text evidence="12">The sequence shown here is derived from an EMBL/GenBank/DDBJ whole genome shotgun (WGS) entry which is preliminary data.</text>
</comment>
<dbReference type="FunFam" id="2.40.37.10:FF:000005">
    <property type="entry name" value="Ornithine decarboxylase"/>
    <property type="match status" value="1"/>
</dbReference>
<comment type="cofactor">
    <cofactor evidence="1 10">
        <name>pyridoxal 5'-phosphate</name>
        <dbReference type="ChEBI" id="CHEBI:597326"/>
    </cofactor>
</comment>
<reference evidence="12 13" key="2">
    <citation type="journal article" date="2012" name="Proc. Natl. Acad. Sci. U.S.A.">
        <title>Antigenic diversity is generated by distinct evolutionary mechanisms in African trypanosome species.</title>
        <authorList>
            <person name="Jackson A.P."/>
            <person name="Berry A."/>
            <person name="Aslett M."/>
            <person name="Allison H.C."/>
            <person name="Burton P."/>
            <person name="Vavrova-Anderson J."/>
            <person name="Brown R."/>
            <person name="Browne H."/>
            <person name="Corton N."/>
            <person name="Hauser H."/>
            <person name="Gamble J."/>
            <person name="Gilderthorp R."/>
            <person name="Marcello L."/>
            <person name="McQuillan J."/>
            <person name="Otto T.D."/>
            <person name="Quail M.A."/>
            <person name="Sanders M.J."/>
            <person name="van Tonder A."/>
            <person name="Ginger M.L."/>
            <person name="Field M.C."/>
            <person name="Barry J.D."/>
            <person name="Hertz-Fowler C."/>
            <person name="Berriman M."/>
        </authorList>
    </citation>
    <scope>NUCLEOTIDE SEQUENCE [LARGE SCALE GENOMIC DNA]</scope>
    <source>
        <strain evidence="12 13">IL3000</strain>
    </source>
</reference>
<comment type="pathway">
    <text evidence="6">Amine and polyamine biosynthesis; putrescine biosynthesis via L-ornithine pathway; putrescine from L-ornithine: step 1/1.</text>
</comment>
<protein>
    <recommendedName>
        <fullName evidence="7">ornithine decarboxylase</fullName>
        <ecNumber evidence="7">4.1.1.17</ecNumber>
    </recommendedName>
</protein>
<dbReference type="Pfam" id="PF02784">
    <property type="entry name" value="Orn_Arg_deC_N"/>
    <property type="match status" value="1"/>
</dbReference>
<keyword evidence="5" id="KW-0456">Lyase</keyword>
<dbReference type="FunFam" id="3.20.20.10:FF:000006">
    <property type="entry name" value="Ornithine decarboxylase 1"/>
    <property type="match status" value="1"/>
</dbReference>
<dbReference type="Gene3D" id="2.40.37.10">
    <property type="entry name" value="Lyase, Ornithine Decarboxylase, Chain A, domain 1"/>
    <property type="match status" value="1"/>
</dbReference>
<dbReference type="GO" id="GO:0033387">
    <property type="term" value="P:putrescine biosynthetic process from arginine, via ornithine"/>
    <property type="evidence" value="ECO:0007669"/>
    <property type="project" value="TreeGrafter"/>
</dbReference>
<evidence type="ECO:0000256" key="4">
    <source>
        <dbReference type="ARBA" id="ARBA00023115"/>
    </source>
</evidence>
<evidence type="ECO:0000256" key="2">
    <source>
        <dbReference type="ARBA" id="ARBA00008872"/>
    </source>
</evidence>
<dbReference type="EMBL" id="CAEQ01000665">
    <property type="protein sequence ID" value="CCD12316.1"/>
    <property type="molecule type" value="Genomic_DNA"/>
</dbReference>
<dbReference type="InterPro" id="IPR022653">
    <property type="entry name" value="De-COase2_pyr-phos_BS"/>
</dbReference>
<dbReference type="SUPFAM" id="SSF51419">
    <property type="entry name" value="PLP-binding barrel"/>
    <property type="match status" value="1"/>
</dbReference>
<keyword evidence="13" id="KW-1185">Reference proteome</keyword>
<feature type="modified residue" description="N6-(pyridoxal phosphate)lysine" evidence="10">
    <location>
        <position position="67"/>
    </location>
</feature>
<dbReference type="OMA" id="SFFVCDL"/>
<name>F9W568_TRYCI</name>
<evidence type="ECO:0000313" key="13">
    <source>
        <dbReference type="Proteomes" id="UP000000702"/>
    </source>
</evidence>
<dbReference type="EC" id="4.1.1.17" evidence="7"/>
<evidence type="ECO:0000256" key="5">
    <source>
        <dbReference type="ARBA" id="ARBA00023239"/>
    </source>
</evidence>
<evidence type="ECO:0000259" key="11">
    <source>
        <dbReference type="Pfam" id="PF02784"/>
    </source>
</evidence>
<dbReference type="InterPro" id="IPR000183">
    <property type="entry name" value="Orn/DAP/Arg_de-COase"/>
</dbReference>
<organism evidence="12 13">
    <name type="scientific">Trypanosoma congolense (strain IL3000)</name>
    <dbReference type="NCBI Taxonomy" id="1068625"/>
    <lineage>
        <taxon>Eukaryota</taxon>
        <taxon>Discoba</taxon>
        <taxon>Euglenozoa</taxon>
        <taxon>Kinetoplastea</taxon>
        <taxon>Metakinetoplastina</taxon>
        <taxon>Trypanosomatida</taxon>
        <taxon>Trypanosomatidae</taxon>
        <taxon>Trypanosoma</taxon>
        <taxon>Nannomonas</taxon>
    </lineage>
</organism>
<gene>
    <name evidence="12" type="ORF">TCIL3000_0_32090</name>
</gene>
<evidence type="ECO:0000256" key="3">
    <source>
        <dbReference type="ARBA" id="ARBA00022898"/>
    </source>
</evidence>
<evidence type="ECO:0000256" key="1">
    <source>
        <dbReference type="ARBA" id="ARBA00001933"/>
    </source>
</evidence>
<comment type="similarity">
    <text evidence="2">Belongs to the Orn/Lys/Arg decarboxylase class-II family.</text>
</comment>
<evidence type="ECO:0000256" key="6">
    <source>
        <dbReference type="ARBA" id="ARBA00034115"/>
    </source>
</evidence>
<dbReference type="CDD" id="cd00622">
    <property type="entry name" value="PLPDE_III_ODC"/>
    <property type="match status" value="1"/>
</dbReference>
<reference evidence="13" key="1">
    <citation type="submission" date="2011-07" db="EMBL/GenBank/DDBJ databases">
        <title>Divergent evolution of antigenic variation in African trypanosomes.</title>
        <authorList>
            <person name="Jackson A.P."/>
            <person name="Berry A."/>
            <person name="Allison H.C."/>
            <person name="Burton P."/>
            <person name="Anderson J."/>
            <person name="Aslett M."/>
            <person name="Brown R."/>
            <person name="Corton N."/>
            <person name="Harris D."/>
            <person name="Hauser H."/>
            <person name="Gamble J."/>
            <person name="Gilderthorp R."/>
            <person name="McQuillan J."/>
            <person name="Quail M.A."/>
            <person name="Sanders M."/>
            <person name="Van Tonder A."/>
            <person name="Ginger M.L."/>
            <person name="Donelson J.E."/>
            <person name="Field M.C."/>
            <person name="Barry J.D."/>
            <person name="Berriman M."/>
            <person name="Hertz-Fowler C."/>
        </authorList>
    </citation>
    <scope>NUCLEOTIDE SEQUENCE [LARGE SCALE GENOMIC DNA]</scope>
    <source>
        <strain evidence="13">IL3000</strain>
    </source>
</reference>
<dbReference type="InterPro" id="IPR022644">
    <property type="entry name" value="De-COase2_N"/>
</dbReference>
<dbReference type="Gene3D" id="3.20.20.10">
    <property type="entry name" value="Alanine racemase"/>
    <property type="match status" value="1"/>
</dbReference>